<dbReference type="KEGG" id="pfy:PFICI_14795"/>
<name>W3WJA9_PESFW</name>
<evidence type="ECO:0000313" key="2">
    <source>
        <dbReference type="Proteomes" id="UP000030651"/>
    </source>
</evidence>
<dbReference type="RefSeq" id="XP_007841567.1">
    <property type="nucleotide sequence ID" value="XM_007843376.1"/>
</dbReference>
<sequence>MPKYSVFVIFANRPALDESDDGEKPHGDPLYERILRDFFNWMQGEIKAERLQGADFLDESSEETSIKVDFQTPDEVKEGKLDDKLKESSIDDAADDGAPPLVASKSSVRRGSQHALSRDILGYFTIEFPTVDDVIAWAQSCPLSFEGCSLEIRRLHDTKKAIEDIPPDIRERTGDQMLATRERNLQEGKLKKNDDGTLWAKVELEGPAKDMLDEAEERKAQKEQE</sequence>
<dbReference type="Gene3D" id="3.30.70.1060">
    <property type="entry name" value="Dimeric alpha+beta barrel"/>
    <property type="match status" value="1"/>
</dbReference>
<organism evidence="1 2">
    <name type="scientific">Pestalotiopsis fici (strain W106-1 / CGMCC3.15140)</name>
    <dbReference type="NCBI Taxonomy" id="1229662"/>
    <lineage>
        <taxon>Eukaryota</taxon>
        <taxon>Fungi</taxon>
        <taxon>Dikarya</taxon>
        <taxon>Ascomycota</taxon>
        <taxon>Pezizomycotina</taxon>
        <taxon>Sordariomycetes</taxon>
        <taxon>Xylariomycetidae</taxon>
        <taxon>Amphisphaeriales</taxon>
        <taxon>Sporocadaceae</taxon>
        <taxon>Pestalotiopsis</taxon>
    </lineage>
</organism>
<accession>W3WJA9</accession>
<dbReference type="Proteomes" id="UP000030651">
    <property type="component" value="Unassembled WGS sequence"/>
</dbReference>
<dbReference type="HOGENOM" id="CLU_1230295_0_0_1"/>
<proteinExistence type="predicted"/>
<reference evidence="2" key="1">
    <citation type="journal article" date="2015" name="BMC Genomics">
        <title>Genomic and transcriptomic analysis of the endophytic fungus Pestalotiopsis fici reveals its lifestyle and high potential for synthesis of natural products.</title>
        <authorList>
            <person name="Wang X."/>
            <person name="Zhang X."/>
            <person name="Liu L."/>
            <person name="Xiang M."/>
            <person name="Wang W."/>
            <person name="Sun X."/>
            <person name="Che Y."/>
            <person name="Guo L."/>
            <person name="Liu G."/>
            <person name="Guo L."/>
            <person name="Wang C."/>
            <person name="Yin W.B."/>
            <person name="Stadler M."/>
            <person name="Zhang X."/>
            <person name="Liu X."/>
        </authorList>
    </citation>
    <scope>NUCLEOTIDE SEQUENCE [LARGE SCALE GENOMIC DNA]</scope>
    <source>
        <strain evidence="2">W106-1 / CGMCC3.15140</strain>
    </source>
</reference>
<dbReference type="OrthoDB" id="3552855at2759"/>
<gene>
    <name evidence="1" type="ORF">PFICI_14795</name>
</gene>
<dbReference type="GeneID" id="19279808"/>
<protein>
    <submittedName>
        <fullName evidence="1">Uncharacterized protein</fullName>
    </submittedName>
</protein>
<keyword evidence="2" id="KW-1185">Reference proteome</keyword>
<evidence type="ECO:0000313" key="1">
    <source>
        <dbReference type="EMBL" id="ETS73849.1"/>
    </source>
</evidence>
<dbReference type="AlphaFoldDB" id="W3WJA9"/>
<dbReference type="EMBL" id="KI912121">
    <property type="protein sequence ID" value="ETS73849.1"/>
    <property type="molecule type" value="Genomic_DNA"/>
</dbReference>
<dbReference type="InParanoid" id="W3WJA9"/>